<gene>
    <name evidence="1" type="ORF">FOZ61_006688</name>
</gene>
<protein>
    <submittedName>
        <fullName evidence="1">Uncharacterized protein</fullName>
    </submittedName>
</protein>
<organism evidence="1 2">
    <name type="scientific">Perkinsus olseni</name>
    <name type="common">Perkinsus atlanticus</name>
    <dbReference type="NCBI Taxonomy" id="32597"/>
    <lineage>
        <taxon>Eukaryota</taxon>
        <taxon>Sar</taxon>
        <taxon>Alveolata</taxon>
        <taxon>Perkinsozoa</taxon>
        <taxon>Perkinsea</taxon>
        <taxon>Perkinsida</taxon>
        <taxon>Perkinsidae</taxon>
        <taxon>Perkinsus</taxon>
    </lineage>
</organism>
<dbReference type="Proteomes" id="UP000570595">
    <property type="component" value="Unassembled WGS sequence"/>
</dbReference>
<reference evidence="1 2" key="1">
    <citation type="submission" date="2020-04" db="EMBL/GenBank/DDBJ databases">
        <title>Perkinsus olseni comparative genomics.</title>
        <authorList>
            <person name="Bogema D.R."/>
        </authorList>
    </citation>
    <scope>NUCLEOTIDE SEQUENCE [LARGE SCALE GENOMIC DNA]</scope>
    <source>
        <strain evidence="1">ATCC PRA-179</strain>
    </source>
</reference>
<accession>A0A7J6MA87</accession>
<evidence type="ECO:0000313" key="1">
    <source>
        <dbReference type="EMBL" id="KAF4668286.1"/>
    </source>
</evidence>
<dbReference type="EMBL" id="JABAHT010000039">
    <property type="protein sequence ID" value="KAF4668286.1"/>
    <property type="molecule type" value="Genomic_DNA"/>
</dbReference>
<dbReference type="AlphaFoldDB" id="A0A7J6MA87"/>
<name>A0A7J6MA87_PEROL</name>
<sequence>MGVAVSAERFDPLVRSIDGRIVVARVLPVVAPYYGRLLSRSMTSGLIVPVEVVELIADYSLRIGLGFVLNLSATCRHFAAYLRKPAVAVQVVQTIQVSSSTLAESAQLICQALLLPASVIRQLPAATSDTLSDWLGFLRRQQALQSIFSRQVFNGQRRSQSLVDLHIPRPPTCNSEGEWIPTPTYGLLSRITEVRLRPISADNSGRFEATEYSRIERLEWLEHEGTANEVVKRWSQHRLCRTPAGALYLPLKLGEPLSESFSDIRWIVVNCDVRFDRSICSATHSAASKVVEQDFRSPQMESFGGKILCGSRGNDDYLYMVDPAEASLSGYFVIVYLSQDLTQQSDLILFKRDGKLILSMGRTLEAAVGTECLALLKCRMLKRRPEELLELPENIRFVDLE</sequence>
<dbReference type="OrthoDB" id="426123at2759"/>
<evidence type="ECO:0000313" key="2">
    <source>
        <dbReference type="Proteomes" id="UP000570595"/>
    </source>
</evidence>
<proteinExistence type="predicted"/>
<comment type="caution">
    <text evidence="1">The sequence shown here is derived from an EMBL/GenBank/DDBJ whole genome shotgun (WGS) entry which is preliminary data.</text>
</comment>